<dbReference type="Gene3D" id="3.40.525.10">
    <property type="entry name" value="CRAL-TRIO lipid binding domain"/>
    <property type="match status" value="1"/>
</dbReference>
<dbReference type="AlphaFoldDB" id="A0A226DBB3"/>
<keyword evidence="1" id="KW-0732">Signal</keyword>
<organism evidence="3 4">
    <name type="scientific">Folsomia candida</name>
    <name type="common">Springtail</name>
    <dbReference type="NCBI Taxonomy" id="158441"/>
    <lineage>
        <taxon>Eukaryota</taxon>
        <taxon>Metazoa</taxon>
        <taxon>Ecdysozoa</taxon>
        <taxon>Arthropoda</taxon>
        <taxon>Hexapoda</taxon>
        <taxon>Collembola</taxon>
        <taxon>Entomobryomorpha</taxon>
        <taxon>Isotomoidea</taxon>
        <taxon>Isotomidae</taxon>
        <taxon>Proisotominae</taxon>
        <taxon>Folsomia</taxon>
    </lineage>
</organism>
<dbReference type="OrthoDB" id="1434354at2759"/>
<evidence type="ECO:0000256" key="1">
    <source>
        <dbReference type="SAM" id="SignalP"/>
    </source>
</evidence>
<evidence type="ECO:0000313" key="3">
    <source>
        <dbReference type="EMBL" id="OXA42017.1"/>
    </source>
</evidence>
<dbReference type="GO" id="GO:0005737">
    <property type="term" value="C:cytoplasm"/>
    <property type="evidence" value="ECO:0007669"/>
    <property type="project" value="TreeGrafter"/>
</dbReference>
<dbReference type="SUPFAM" id="SSF46938">
    <property type="entry name" value="CRAL/TRIO N-terminal domain"/>
    <property type="match status" value="1"/>
</dbReference>
<accession>A0A226DBB3</accession>
<dbReference type="InterPro" id="IPR036865">
    <property type="entry name" value="CRAL-TRIO_dom_sf"/>
</dbReference>
<dbReference type="PANTHER" id="PTHR23324:SF83">
    <property type="entry name" value="SEC14-LIKE PROTEIN 2"/>
    <property type="match status" value="1"/>
</dbReference>
<keyword evidence="4" id="KW-1185">Reference proteome</keyword>
<dbReference type="Pfam" id="PF00650">
    <property type="entry name" value="CRAL_TRIO"/>
    <property type="match status" value="1"/>
</dbReference>
<dbReference type="InterPro" id="IPR001251">
    <property type="entry name" value="CRAL-TRIO_dom"/>
</dbReference>
<dbReference type="InterPro" id="IPR051064">
    <property type="entry name" value="SEC14/CRAL-TRIO_domain"/>
</dbReference>
<name>A0A226DBB3_FOLCA</name>
<comment type="caution">
    <text evidence="3">The sequence shown here is derived from an EMBL/GenBank/DDBJ whole genome shotgun (WGS) entry which is preliminary data.</text>
</comment>
<sequence>MLLHFLLVFCLLKQIPAEGLNDDLVITWEQKVKLDEFRTIMEPHLPHDYMKADIYLLRWLQVRNFDIPAAARMLRENLRWREENEMDTVLEEDWTEFNNQYRFNLDSCDDKGAPVAVLFVGEWDMRRAVLAGQSDKMRRFMVKCFEEVTTVLRNMQARGSNATRVNIILDLGSLNFQVQACPRCIPFFIYLVQSQGAYFPNVVNVGIVINTPDVIIPVWNNFIKPAAPPEIQKLVDVYGRKKSLWREALLTKYGIDFVKMSHEMGGDGPDPVDSNDLRKSGYLYACPELK</sequence>
<feature type="domain" description="CRAL-TRIO" evidence="2">
    <location>
        <begin position="93"/>
        <end position="272"/>
    </location>
</feature>
<feature type="signal peptide" evidence="1">
    <location>
        <begin position="1"/>
        <end position="17"/>
    </location>
</feature>
<dbReference type="CDD" id="cd00170">
    <property type="entry name" value="SEC14"/>
    <property type="match status" value="1"/>
</dbReference>
<reference evidence="3 4" key="1">
    <citation type="submission" date="2015-12" db="EMBL/GenBank/DDBJ databases">
        <title>The genome of Folsomia candida.</title>
        <authorList>
            <person name="Faddeeva A."/>
            <person name="Derks M.F."/>
            <person name="Anvar Y."/>
            <person name="Smit S."/>
            <person name="Van Straalen N."/>
            <person name="Roelofs D."/>
        </authorList>
    </citation>
    <scope>NUCLEOTIDE SEQUENCE [LARGE SCALE GENOMIC DNA]</scope>
    <source>
        <strain evidence="3 4">VU population</strain>
        <tissue evidence="3">Whole body</tissue>
    </source>
</reference>
<dbReference type="PROSITE" id="PS50191">
    <property type="entry name" value="CRAL_TRIO"/>
    <property type="match status" value="1"/>
</dbReference>
<dbReference type="SUPFAM" id="SSF52087">
    <property type="entry name" value="CRAL/TRIO domain"/>
    <property type="match status" value="1"/>
</dbReference>
<dbReference type="PANTHER" id="PTHR23324">
    <property type="entry name" value="SEC14 RELATED PROTEIN"/>
    <property type="match status" value="1"/>
</dbReference>
<dbReference type="Proteomes" id="UP000198287">
    <property type="component" value="Unassembled WGS sequence"/>
</dbReference>
<evidence type="ECO:0000313" key="4">
    <source>
        <dbReference type="Proteomes" id="UP000198287"/>
    </source>
</evidence>
<feature type="chain" id="PRO_5011991074" description="CRAL-TRIO domain-containing protein" evidence="1">
    <location>
        <begin position="18"/>
        <end position="290"/>
    </location>
</feature>
<dbReference type="InterPro" id="IPR036273">
    <property type="entry name" value="CRAL/TRIO_N_dom_sf"/>
</dbReference>
<dbReference type="EMBL" id="LNIX01000027">
    <property type="protein sequence ID" value="OXA42017.1"/>
    <property type="molecule type" value="Genomic_DNA"/>
</dbReference>
<proteinExistence type="predicted"/>
<protein>
    <recommendedName>
        <fullName evidence="2">CRAL-TRIO domain-containing protein</fullName>
    </recommendedName>
</protein>
<evidence type="ECO:0000259" key="2">
    <source>
        <dbReference type="PROSITE" id="PS50191"/>
    </source>
</evidence>
<gene>
    <name evidence="3" type="ORF">Fcan01_23237</name>
</gene>